<keyword evidence="3" id="KW-1185">Reference proteome</keyword>
<name>A0A4Z2IJC7_9TELE</name>
<feature type="compositionally biased region" description="Polar residues" evidence="1">
    <location>
        <begin position="64"/>
        <end position="74"/>
    </location>
</feature>
<comment type="caution">
    <text evidence="2">The sequence shown here is derived from an EMBL/GenBank/DDBJ whole genome shotgun (WGS) entry which is preliminary data.</text>
</comment>
<gene>
    <name evidence="2" type="ORF">EYF80_012397</name>
</gene>
<proteinExistence type="predicted"/>
<evidence type="ECO:0000256" key="1">
    <source>
        <dbReference type="SAM" id="MobiDB-lite"/>
    </source>
</evidence>
<reference evidence="2 3" key="1">
    <citation type="submission" date="2019-03" db="EMBL/GenBank/DDBJ databases">
        <title>First draft genome of Liparis tanakae, snailfish: a comprehensive survey of snailfish specific genes.</title>
        <authorList>
            <person name="Kim W."/>
            <person name="Song I."/>
            <person name="Jeong J.-H."/>
            <person name="Kim D."/>
            <person name="Kim S."/>
            <person name="Ryu S."/>
            <person name="Song J.Y."/>
            <person name="Lee S.K."/>
        </authorList>
    </citation>
    <scope>NUCLEOTIDE SEQUENCE [LARGE SCALE GENOMIC DNA]</scope>
    <source>
        <tissue evidence="2">Muscle</tissue>
    </source>
</reference>
<dbReference type="Proteomes" id="UP000314294">
    <property type="component" value="Unassembled WGS sequence"/>
</dbReference>
<organism evidence="2 3">
    <name type="scientific">Liparis tanakae</name>
    <name type="common">Tanaka's snailfish</name>
    <dbReference type="NCBI Taxonomy" id="230148"/>
    <lineage>
        <taxon>Eukaryota</taxon>
        <taxon>Metazoa</taxon>
        <taxon>Chordata</taxon>
        <taxon>Craniata</taxon>
        <taxon>Vertebrata</taxon>
        <taxon>Euteleostomi</taxon>
        <taxon>Actinopterygii</taxon>
        <taxon>Neopterygii</taxon>
        <taxon>Teleostei</taxon>
        <taxon>Neoteleostei</taxon>
        <taxon>Acanthomorphata</taxon>
        <taxon>Eupercaria</taxon>
        <taxon>Perciformes</taxon>
        <taxon>Cottioidei</taxon>
        <taxon>Cottales</taxon>
        <taxon>Liparidae</taxon>
        <taxon>Liparis</taxon>
    </lineage>
</organism>
<evidence type="ECO:0000313" key="3">
    <source>
        <dbReference type="Proteomes" id="UP000314294"/>
    </source>
</evidence>
<feature type="region of interest" description="Disordered" evidence="1">
    <location>
        <begin position="57"/>
        <end position="90"/>
    </location>
</feature>
<sequence>MNWFQHTPRLAYYDIGHYVHITHSPRQSKSLQEYNRYCTKNMNAGIEERCLVQLDSERSHNDQFKQQTQQQRNHPGQEHGHHNGFQDLFDSITVAPRMDSQQMYRPLAAVYSS</sequence>
<protein>
    <submittedName>
        <fullName evidence="2">Uncharacterized protein</fullName>
    </submittedName>
</protein>
<evidence type="ECO:0000313" key="2">
    <source>
        <dbReference type="EMBL" id="TNN77283.1"/>
    </source>
</evidence>
<dbReference type="EMBL" id="SRLO01000084">
    <property type="protein sequence ID" value="TNN77283.1"/>
    <property type="molecule type" value="Genomic_DNA"/>
</dbReference>
<dbReference type="AlphaFoldDB" id="A0A4Z2IJC7"/>
<accession>A0A4Z2IJC7</accession>